<keyword evidence="12" id="KW-1185">Reference proteome</keyword>
<dbReference type="InterPro" id="IPR008754">
    <property type="entry name" value="Peptidase_M43"/>
</dbReference>
<dbReference type="AlphaFoldDB" id="A0A512DFZ4"/>
<dbReference type="InterPro" id="IPR024079">
    <property type="entry name" value="MetalloPept_cat_dom_sf"/>
</dbReference>
<dbReference type="GO" id="GO:0008237">
    <property type="term" value="F:metallopeptidase activity"/>
    <property type="evidence" value="ECO:0007669"/>
    <property type="project" value="UniProtKB-KW"/>
</dbReference>
<comment type="similarity">
    <text evidence="1">Belongs to the peptidase M43B family.</text>
</comment>
<dbReference type="GO" id="GO:0006508">
    <property type="term" value="P:proteolysis"/>
    <property type="evidence" value="ECO:0007669"/>
    <property type="project" value="UniProtKB-KW"/>
</dbReference>
<dbReference type="GO" id="GO:0046872">
    <property type="term" value="F:metal ion binding"/>
    <property type="evidence" value="ECO:0007669"/>
    <property type="project" value="UniProtKB-KW"/>
</dbReference>
<keyword evidence="8" id="KW-1015">Disulfide bond</keyword>
<organism evidence="11 12">
    <name type="scientific">Cellulomonas aerilata</name>
    <dbReference type="NCBI Taxonomy" id="515326"/>
    <lineage>
        <taxon>Bacteria</taxon>
        <taxon>Bacillati</taxon>
        <taxon>Actinomycetota</taxon>
        <taxon>Actinomycetes</taxon>
        <taxon>Micrococcales</taxon>
        <taxon>Cellulomonadaceae</taxon>
        <taxon>Cellulomonas</taxon>
    </lineage>
</organism>
<feature type="signal peptide" evidence="9">
    <location>
        <begin position="1"/>
        <end position="30"/>
    </location>
</feature>
<dbReference type="OrthoDB" id="6278496at2"/>
<protein>
    <submittedName>
        <fullName evidence="11">Zinc metalloprotease</fullName>
    </submittedName>
</protein>
<dbReference type="SUPFAM" id="SSF55486">
    <property type="entry name" value="Metalloproteases ('zincins'), catalytic domain"/>
    <property type="match status" value="1"/>
</dbReference>
<keyword evidence="3" id="KW-0479">Metal-binding</keyword>
<dbReference type="Pfam" id="PF05572">
    <property type="entry name" value="Peptidase_M43"/>
    <property type="match status" value="1"/>
</dbReference>
<evidence type="ECO:0000256" key="2">
    <source>
        <dbReference type="ARBA" id="ARBA00022670"/>
    </source>
</evidence>
<evidence type="ECO:0000256" key="6">
    <source>
        <dbReference type="ARBA" id="ARBA00022833"/>
    </source>
</evidence>
<evidence type="ECO:0000256" key="1">
    <source>
        <dbReference type="ARBA" id="ARBA00008721"/>
    </source>
</evidence>
<accession>A0A512DFZ4</accession>
<dbReference type="PANTHER" id="PTHR47466">
    <property type="match status" value="1"/>
</dbReference>
<keyword evidence="4 9" id="KW-0732">Signal</keyword>
<gene>
    <name evidence="11" type="ORF">CAE01nite_28450</name>
</gene>
<evidence type="ECO:0000259" key="10">
    <source>
        <dbReference type="Pfam" id="PF05572"/>
    </source>
</evidence>
<name>A0A512DFZ4_9CELL</name>
<evidence type="ECO:0000256" key="9">
    <source>
        <dbReference type="SAM" id="SignalP"/>
    </source>
</evidence>
<evidence type="ECO:0000313" key="12">
    <source>
        <dbReference type="Proteomes" id="UP000321181"/>
    </source>
</evidence>
<evidence type="ECO:0000256" key="7">
    <source>
        <dbReference type="ARBA" id="ARBA00023049"/>
    </source>
</evidence>
<dbReference type="Gene3D" id="3.40.390.10">
    <property type="entry name" value="Collagenase (Catalytic Domain)"/>
    <property type="match status" value="1"/>
</dbReference>
<feature type="domain" description="Peptidase M43 pregnancy-associated plasma-A" evidence="10">
    <location>
        <begin position="231"/>
        <end position="319"/>
    </location>
</feature>
<reference evidence="11 12" key="1">
    <citation type="submission" date="2019-07" db="EMBL/GenBank/DDBJ databases">
        <title>Whole genome shotgun sequence of Cellulomonas aerilata NBRC 106308.</title>
        <authorList>
            <person name="Hosoyama A."/>
            <person name="Uohara A."/>
            <person name="Ohji S."/>
            <person name="Ichikawa N."/>
        </authorList>
    </citation>
    <scope>NUCLEOTIDE SEQUENCE [LARGE SCALE GENOMIC DNA]</scope>
    <source>
        <strain evidence="11 12">NBRC 106308</strain>
    </source>
</reference>
<keyword evidence="6" id="KW-0862">Zinc</keyword>
<evidence type="ECO:0000256" key="3">
    <source>
        <dbReference type="ARBA" id="ARBA00022723"/>
    </source>
</evidence>
<dbReference type="EMBL" id="BJYY01000018">
    <property type="protein sequence ID" value="GEO35120.1"/>
    <property type="molecule type" value="Genomic_DNA"/>
</dbReference>
<dbReference type="RefSeq" id="WP_146905922.1">
    <property type="nucleotide sequence ID" value="NZ_BAAARM010000008.1"/>
</dbReference>
<evidence type="ECO:0000256" key="4">
    <source>
        <dbReference type="ARBA" id="ARBA00022729"/>
    </source>
</evidence>
<keyword evidence="2 11" id="KW-0645">Protease</keyword>
<dbReference type="CDD" id="cd04275">
    <property type="entry name" value="ZnMc_pappalysin_like"/>
    <property type="match status" value="1"/>
</dbReference>
<evidence type="ECO:0000313" key="11">
    <source>
        <dbReference type="EMBL" id="GEO35120.1"/>
    </source>
</evidence>
<evidence type="ECO:0000256" key="5">
    <source>
        <dbReference type="ARBA" id="ARBA00022801"/>
    </source>
</evidence>
<dbReference type="PANTHER" id="PTHR47466:SF1">
    <property type="entry name" value="METALLOPROTEASE MEP1 (AFU_ORTHOLOGUE AFUA_1G07730)-RELATED"/>
    <property type="match status" value="1"/>
</dbReference>
<dbReference type="Proteomes" id="UP000321181">
    <property type="component" value="Unassembled WGS sequence"/>
</dbReference>
<proteinExistence type="inferred from homology"/>
<comment type="caution">
    <text evidence="11">The sequence shown here is derived from an EMBL/GenBank/DDBJ whole genome shotgun (WGS) entry which is preliminary data.</text>
</comment>
<keyword evidence="5" id="KW-0378">Hydrolase</keyword>
<keyword evidence="7 11" id="KW-0482">Metalloprotease</keyword>
<evidence type="ECO:0000256" key="8">
    <source>
        <dbReference type="ARBA" id="ARBA00023157"/>
    </source>
</evidence>
<feature type="chain" id="PRO_5022214872" evidence="9">
    <location>
        <begin position="31"/>
        <end position="327"/>
    </location>
</feature>
<sequence length="327" mass="34196">MNLHRVTRTTVRATAALVLCLATAAPASSAAPAAHRHTDHAGGSTVCEAVDPTGFAARVKKGSTRSEPNAVSAVQAAALGSPRVRAVLPAGSVTVPTVFHVITATALTAEERAERDAQIAAQIDVLNEAFSGTGAADLSADTPFRFIYDPAATTYTVDAAWSTLTSGSKEERAAKQALRTGDASTLNIYVADIGGGLLGWATFPQHAKGGQLWKDGVVILDESLPGADAAPYNEGDTATHEVGHWLGLFHTFQGGCSGPGDYVGDTPAEALPAFECTDAGRDSCPRDDGLDPVHNFMDYAEDFCMDRFSAGQIQRMSNAWEAYRSVA</sequence>